<dbReference type="AlphaFoldDB" id="A0A164V811"/>
<organism evidence="1">
    <name type="scientific">Daucus carota subsp. sativus</name>
    <name type="common">Carrot</name>
    <dbReference type="NCBI Taxonomy" id="79200"/>
    <lineage>
        <taxon>Eukaryota</taxon>
        <taxon>Viridiplantae</taxon>
        <taxon>Streptophyta</taxon>
        <taxon>Embryophyta</taxon>
        <taxon>Tracheophyta</taxon>
        <taxon>Spermatophyta</taxon>
        <taxon>Magnoliopsida</taxon>
        <taxon>eudicotyledons</taxon>
        <taxon>Gunneridae</taxon>
        <taxon>Pentapetalae</taxon>
        <taxon>asterids</taxon>
        <taxon>campanulids</taxon>
        <taxon>Apiales</taxon>
        <taxon>Apiaceae</taxon>
        <taxon>Apioideae</taxon>
        <taxon>Scandiceae</taxon>
        <taxon>Daucinae</taxon>
        <taxon>Daucus</taxon>
        <taxon>Daucus sect. Daucus</taxon>
    </lineage>
</organism>
<evidence type="ECO:0000313" key="2">
    <source>
        <dbReference type="EMBL" id="WOH03970.1"/>
    </source>
</evidence>
<dbReference type="OMA" id="IFMETSF"/>
<gene>
    <name evidence="1" type="ORF">DCAR_022691</name>
    <name evidence="2" type="ORF">DCAR_0623375</name>
</gene>
<keyword evidence="3" id="KW-1185">Reference proteome</keyword>
<accession>A0A164V811</accession>
<evidence type="ECO:0000313" key="1">
    <source>
        <dbReference type="EMBL" id="KZM89946.1"/>
    </source>
</evidence>
<dbReference type="Gramene" id="KZM89946">
    <property type="protein sequence ID" value="KZM89946"/>
    <property type="gene ID" value="DCAR_022691"/>
</dbReference>
<proteinExistence type="predicted"/>
<name>A0A164V811_DAUCS</name>
<evidence type="ECO:0000313" key="3">
    <source>
        <dbReference type="Proteomes" id="UP000077755"/>
    </source>
</evidence>
<dbReference type="PANTHER" id="PTHR34788:SF4">
    <property type="entry name" value="F15I1.22"/>
    <property type="match status" value="1"/>
</dbReference>
<dbReference type="PANTHER" id="PTHR34788">
    <property type="entry name" value="F15I1.22"/>
    <property type="match status" value="1"/>
</dbReference>
<dbReference type="EMBL" id="LNRQ01000006">
    <property type="protein sequence ID" value="KZM89946.1"/>
    <property type="molecule type" value="Genomic_DNA"/>
</dbReference>
<dbReference type="EMBL" id="CP093348">
    <property type="protein sequence ID" value="WOH03970.1"/>
    <property type="molecule type" value="Genomic_DNA"/>
</dbReference>
<dbReference type="Proteomes" id="UP000077755">
    <property type="component" value="Chromosome 6"/>
</dbReference>
<reference evidence="1" key="1">
    <citation type="journal article" date="2016" name="Nat. Genet.">
        <title>A high-quality carrot genome assembly provides new insights into carotenoid accumulation and asterid genome evolution.</title>
        <authorList>
            <person name="Iorizzo M."/>
            <person name="Ellison S."/>
            <person name="Senalik D."/>
            <person name="Zeng P."/>
            <person name="Satapoomin P."/>
            <person name="Huang J."/>
            <person name="Bowman M."/>
            <person name="Iovene M."/>
            <person name="Sanseverino W."/>
            <person name="Cavagnaro P."/>
            <person name="Yildiz M."/>
            <person name="Macko-Podgorni A."/>
            <person name="Moranska E."/>
            <person name="Grzebelus E."/>
            <person name="Grzebelus D."/>
            <person name="Ashrafi H."/>
            <person name="Zheng Z."/>
            <person name="Cheng S."/>
            <person name="Spooner D."/>
            <person name="Van Deynze A."/>
            <person name="Simon P."/>
        </authorList>
    </citation>
    <scope>NUCLEOTIDE SEQUENCE [LARGE SCALE GENOMIC DNA]</scope>
    <source>
        <tissue evidence="1">Leaf</tissue>
    </source>
</reference>
<protein>
    <submittedName>
        <fullName evidence="1">Uncharacterized protein</fullName>
    </submittedName>
</protein>
<sequence length="116" mass="13655">MASTLPPNDVVTRSSKTCCRRRLLIPLRRKRVLPTVRLGGKKNARRKLFIIRIFRRIKLRWIKMKLKKLKEFYRAIIKDMIDGRASVEAFQQRLLMEASFAIPVMGLSINTYPTRP</sequence>
<reference evidence="2" key="2">
    <citation type="submission" date="2022-03" db="EMBL/GenBank/DDBJ databases">
        <title>Draft title - Genomic analysis of global carrot germplasm unveils the trajectory of domestication and the origin of high carotenoid orange carrot.</title>
        <authorList>
            <person name="Iorizzo M."/>
            <person name="Ellison S."/>
            <person name="Senalik D."/>
            <person name="Macko-Podgorni A."/>
            <person name="Grzebelus D."/>
            <person name="Bostan H."/>
            <person name="Rolling W."/>
            <person name="Curaba J."/>
            <person name="Simon P."/>
        </authorList>
    </citation>
    <scope>NUCLEOTIDE SEQUENCE</scope>
    <source>
        <tissue evidence="2">Leaf</tissue>
    </source>
</reference>